<name>A0A264W022_9BACL</name>
<proteinExistence type="predicted"/>
<dbReference type="Proteomes" id="UP000217065">
    <property type="component" value="Unassembled WGS sequence"/>
</dbReference>
<keyword evidence="2" id="KW-1185">Reference proteome</keyword>
<organism evidence="1 2">
    <name type="scientific">Tetzosporium hominis</name>
    <dbReference type="NCBI Taxonomy" id="2020506"/>
    <lineage>
        <taxon>Bacteria</taxon>
        <taxon>Bacillati</taxon>
        <taxon>Bacillota</taxon>
        <taxon>Bacilli</taxon>
        <taxon>Bacillales</taxon>
        <taxon>Caryophanaceae</taxon>
        <taxon>Tetzosporium</taxon>
    </lineage>
</organism>
<accession>A0A264W022</accession>
<gene>
    <name evidence="1" type="ORF">CF394_14100</name>
</gene>
<evidence type="ECO:0000313" key="2">
    <source>
        <dbReference type="Proteomes" id="UP000217065"/>
    </source>
</evidence>
<dbReference type="EMBL" id="NOKQ01000335">
    <property type="protein sequence ID" value="OZS76936.1"/>
    <property type="molecule type" value="Genomic_DNA"/>
</dbReference>
<feature type="non-terminal residue" evidence="1">
    <location>
        <position position="80"/>
    </location>
</feature>
<dbReference type="AlphaFoldDB" id="A0A264W022"/>
<feature type="non-terminal residue" evidence="1">
    <location>
        <position position="1"/>
    </location>
</feature>
<evidence type="ECO:0008006" key="3">
    <source>
        <dbReference type="Google" id="ProtNLM"/>
    </source>
</evidence>
<sequence>WRGDENAVIERCAPLYAAEMLKYGIRFDTDPVTLYKMAYLQRVLERSLFQQLYWGVEDLKTVHLLDHYLERINVWGKELG</sequence>
<protein>
    <recommendedName>
        <fullName evidence="3">Aminoglycoside phosphotransferase</fullName>
    </recommendedName>
</protein>
<evidence type="ECO:0000313" key="1">
    <source>
        <dbReference type="EMBL" id="OZS76936.1"/>
    </source>
</evidence>
<reference evidence="1 2" key="1">
    <citation type="submission" date="2017-07" db="EMBL/GenBank/DDBJ databases">
        <title>Tetzosporium hominis gen.nov. sp.nov.</title>
        <authorList>
            <person name="Tetz G."/>
            <person name="Tetz V."/>
        </authorList>
    </citation>
    <scope>NUCLEOTIDE SEQUENCE [LARGE SCALE GENOMIC DNA]</scope>
    <source>
        <strain evidence="1 2">VT-49</strain>
    </source>
</reference>
<comment type="caution">
    <text evidence="1">The sequence shown here is derived from an EMBL/GenBank/DDBJ whole genome shotgun (WGS) entry which is preliminary data.</text>
</comment>